<keyword evidence="6" id="KW-0503">Monooxygenase</keyword>
<dbReference type="PANTHER" id="PTHR43872">
    <property type="entry name" value="MONOOXYGENASE, PUTATIVE (AFU_ORTHOLOGUE AFUA_8G02570)-RELATED"/>
    <property type="match status" value="1"/>
</dbReference>
<dbReference type="Pfam" id="PF13450">
    <property type="entry name" value="NAD_binding_8"/>
    <property type="match status" value="1"/>
</dbReference>
<evidence type="ECO:0000256" key="2">
    <source>
        <dbReference type="ARBA" id="ARBA00010139"/>
    </source>
</evidence>
<dbReference type="Proteomes" id="UP001501295">
    <property type="component" value="Unassembled WGS sequence"/>
</dbReference>
<name>A0ABP8VZU2_9MICO</name>
<evidence type="ECO:0000256" key="4">
    <source>
        <dbReference type="ARBA" id="ARBA00022827"/>
    </source>
</evidence>
<evidence type="ECO:0000256" key="5">
    <source>
        <dbReference type="ARBA" id="ARBA00023002"/>
    </source>
</evidence>
<evidence type="ECO:0000313" key="9">
    <source>
        <dbReference type="EMBL" id="GAA4675142.1"/>
    </source>
</evidence>
<comment type="similarity">
    <text evidence="2">Belongs to the FAD-binding monooxygenase family.</text>
</comment>
<dbReference type="InterPro" id="IPR020946">
    <property type="entry name" value="Flavin_mOase-like"/>
</dbReference>
<evidence type="ECO:0000256" key="1">
    <source>
        <dbReference type="ARBA" id="ARBA00001974"/>
    </source>
</evidence>
<gene>
    <name evidence="9" type="ORF">GCM10025780_19570</name>
</gene>
<dbReference type="EMBL" id="BAABLM010000003">
    <property type="protein sequence ID" value="GAA4675142.1"/>
    <property type="molecule type" value="Genomic_DNA"/>
</dbReference>
<organism evidence="9 10">
    <name type="scientific">Frondihabitans cladoniiphilus</name>
    <dbReference type="NCBI Taxonomy" id="715785"/>
    <lineage>
        <taxon>Bacteria</taxon>
        <taxon>Bacillati</taxon>
        <taxon>Actinomycetota</taxon>
        <taxon>Actinomycetes</taxon>
        <taxon>Micrococcales</taxon>
        <taxon>Microbacteriaceae</taxon>
        <taxon>Frondihabitans</taxon>
    </lineage>
</organism>
<dbReference type="Gene3D" id="3.50.50.60">
    <property type="entry name" value="FAD/NAD(P)-binding domain"/>
    <property type="match status" value="3"/>
</dbReference>
<protein>
    <recommendedName>
        <fullName evidence="8">AB hydrolase-1 domain-containing protein</fullName>
    </recommendedName>
</protein>
<feature type="region of interest" description="Disordered" evidence="7">
    <location>
        <begin position="126"/>
        <end position="149"/>
    </location>
</feature>
<dbReference type="InterPro" id="IPR051820">
    <property type="entry name" value="FAD-binding_MO"/>
</dbReference>
<dbReference type="SUPFAM" id="SSF51905">
    <property type="entry name" value="FAD/NAD(P)-binding domain"/>
    <property type="match status" value="1"/>
</dbReference>
<sequence length="811" mass="88459">MTEHIDVLIVGAGLSGVGAASRLKRELPTKTFAILESRSATGGTWDLFRYPGVRSDSDMYTLGYSFRPWTDAKAIADGDSIRDYIRSTIRDEGLESHIRLNTRVLSAEWSSETALWTVTAVRTTDHEYSQAQPQPETDNDSDTDTDTASGDAETLTFTCRFLSVCSGYYRYDEGFTPTIAGAESFEGRLVHPQAWPSDLDWQDKRVVIIGSGATAVTLVPSMAKTAAQVTMLQRSPTYIAPVPARDHLADRLRGKLPAKLAYDVVRVKNIGFSMFTYQLSRRRPETMKAMLKNSATEKLPAGFDVEKHLTPRYEPWDQRLCAIPNGDLYRAIGKGNADIVTDVIDRITPTGVDLVSGRHLDADIVVTATGLNLLVMGGMTLTVDGRPIDVSQTLTYKGMMLAGVPNFSLTIGYTNASWTLKADLVATYVTRLLKHLDRHGLASVTPLATNEARGGELGPLIDLEAGYVLRDVGKLPKQGESSPWRLHQNYLRDFGLLRTGRITDDVVFAKAGIPVPNGEAEDPLALPGTANVVVDGVRLRYRVTGSGAPILLLHGIGQSLDDWTEQHELLAERHTVYSLDLPGFAYSERLQGAATLEKLASILPSFLDAVGVSDPLPVVGNSLGGAVAMTFAAAHPERVSALVLADSAGFGSEVAVVLRMLAIKPLGSLLMRPARANSVRTVLSVFHDRRLATGARVDHSFALSQRPTHQQTTLDLARDLGTIRGVSEAWRQALLARVTKLRIPMLVVWGDDDHVLPFSHLEAARAALPEAETHVFTKTGHMPQIERPSEFAEVLEEFLARRLSATAAGRR</sequence>
<dbReference type="RefSeq" id="WP_345375665.1">
    <property type="nucleotide sequence ID" value="NZ_BAABLM010000003.1"/>
</dbReference>
<evidence type="ECO:0000256" key="6">
    <source>
        <dbReference type="ARBA" id="ARBA00023033"/>
    </source>
</evidence>
<dbReference type="Gene3D" id="3.40.50.1820">
    <property type="entry name" value="alpha/beta hydrolase"/>
    <property type="match status" value="1"/>
</dbReference>
<reference evidence="10" key="1">
    <citation type="journal article" date="2019" name="Int. J. Syst. Evol. Microbiol.">
        <title>The Global Catalogue of Microorganisms (GCM) 10K type strain sequencing project: providing services to taxonomists for standard genome sequencing and annotation.</title>
        <authorList>
            <consortium name="The Broad Institute Genomics Platform"/>
            <consortium name="The Broad Institute Genome Sequencing Center for Infectious Disease"/>
            <person name="Wu L."/>
            <person name="Ma J."/>
        </authorList>
    </citation>
    <scope>NUCLEOTIDE SEQUENCE [LARGE SCALE GENOMIC DNA]</scope>
    <source>
        <strain evidence="10">JCM 18956</strain>
    </source>
</reference>
<evidence type="ECO:0000256" key="3">
    <source>
        <dbReference type="ARBA" id="ARBA00022630"/>
    </source>
</evidence>
<keyword evidence="10" id="KW-1185">Reference proteome</keyword>
<comment type="caution">
    <text evidence="9">The sequence shown here is derived from an EMBL/GenBank/DDBJ whole genome shotgun (WGS) entry which is preliminary data.</text>
</comment>
<keyword evidence="5" id="KW-0560">Oxidoreductase</keyword>
<proteinExistence type="inferred from homology"/>
<dbReference type="SUPFAM" id="SSF53474">
    <property type="entry name" value="alpha/beta-Hydrolases"/>
    <property type="match status" value="1"/>
</dbReference>
<comment type="cofactor">
    <cofactor evidence="1">
        <name>FAD</name>
        <dbReference type="ChEBI" id="CHEBI:57692"/>
    </cofactor>
</comment>
<evidence type="ECO:0000313" key="10">
    <source>
        <dbReference type="Proteomes" id="UP001501295"/>
    </source>
</evidence>
<keyword evidence="4" id="KW-0274">FAD</keyword>
<dbReference type="InterPro" id="IPR036188">
    <property type="entry name" value="FAD/NAD-bd_sf"/>
</dbReference>
<dbReference type="PRINTS" id="PR00111">
    <property type="entry name" value="ABHYDROLASE"/>
</dbReference>
<dbReference type="InterPro" id="IPR029058">
    <property type="entry name" value="AB_hydrolase_fold"/>
</dbReference>
<dbReference type="PRINTS" id="PR00411">
    <property type="entry name" value="PNDRDTASEI"/>
</dbReference>
<dbReference type="PANTHER" id="PTHR43872:SF1">
    <property type="entry name" value="MONOOXYGENASE, PUTATIVE (AFU_ORTHOLOGUE AFUA_8G02570)-RELATED"/>
    <property type="match status" value="1"/>
</dbReference>
<dbReference type="Pfam" id="PF00743">
    <property type="entry name" value="FMO-like"/>
    <property type="match status" value="1"/>
</dbReference>
<accession>A0ABP8VZU2</accession>
<dbReference type="InterPro" id="IPR000073">
    <property type="entry name" value="AB_hydrolase_1"/>
</dbReference>
<keyword evidence="3" id="KW-0285">Flavoprotein</keyword>
<dbReference type="Pfam" id="PF00561">
    <property type="entry name" value="Abhydrolase_1"/>
    <property type="match status" value="1"/>
</dbReference>
<evidence type="ECO:0000256" key="7">
    <source>
        <dbReference type="SAM" id="MobiDB-lite"/>
    </source>
</evidence>
<feature type="domain" description="AB hydrolase-1" evidence="8">
    <location>
        <begin position="549"/>
        <end position="788"/>
    </location>
</feature>
<evidence type="ECO:0000259" key="8">
    <source>
        <dbReference type="Pfam" id="PF00561"/>
    </source>
</evidence>